<dbReference type="EMBL" id="CP133548">
    <property type="protein sequence ID" value="WMS88846.1"/>
    <property type="molecule type" value="Genomic_DNA"/>
</dbReference>
<evidence type="ECO:0000313" key="9">
    <source>
        <dbReference type="Proteomes" id="UP001239782"/>
    </source>
</evidence>
<dbReference type="AlphaFoldDB" id="A0AA51RWB0"/>
<feature type="transmembrane region" description="Helical" evidence="6">
    <location>
        <begin position="124"/>
        <end position="142"/>
    </location>
</feature>
<dbReference type="InterPro" id="IPR037185">
    <property type="entry name" value="EmrE-like"/>
</dbReference>
<dbReference type="Proteomes" id="UP001239782">
    <property type="component" value="Chromosome"/>
</dbReference>
<evidence type="ECO:0000313" key="8">
    <source>
        <dbReference type="EMBL" id="WMS88846.1"/>
    </source>
</evidence>
<keyword evidence="9" id="KW-1185">Reference proteome</keyword>
<comment type="subcellular location">
    <subcellularLocation>
        <location evidence="1">Membrane</location>
        <topology evidence="1">Multi-pass membrane protein</topology>
    </subcellularLocation>
</comment>
<dbReference type="RefSeq" id="WP_309204066.1">
    <property type="nucleotide sequence ID" value="NZ_CP133548.1"/>
</dbReference>
<sequence>MDVIGLGEIFALSSALMWAIAVILFTKIGTRLPAFELNLIKNIIGALLLIITSWAVESVLVPNFSMTDWILVIISGFIGIAIADTLYMKALNTIGAGATGIVAALYSPSVVILSMFYLNESLGFMQWLGLVLVLGGIIFISLDKSPQLDNKKHPIKGIAYAATSVFLTALGVVMIKPIVEQEPFFYVTGLRLTIGIVGMLAWLFLLRQHKQCWQRIKTIDQWPMVITASVTGSFIAMSLWLAGYKYTSASIAAILNETNFIFIVILAAIILKEPISKNKWIGSGLTIAGVVLVVLS</sequence>
<evidence type="ECO:0000256" key="2">
    <source>
        <dbReference type="ARBA" id="ARBA00007362"/>
    </source>
</evidence>
<dbReference type="Gene3D" id="1.10.3730.20">
    <property type="match status" value="1"/>
</dbReference>
<dbReference type="InterPro" id="IPR050638">
    <property type="entry name" value="AA-Vitamin_Transporters"/>
</dbReference>
<dbReference type="KEGG" id="plei:Q9312_07980"/>
<comment type="similarity">
    <text evidence="2">Belongs to the EamA transporter family.</text>
</comment>
<keyword evidence="5 6" id="KW-0472">Membrane</keyword>
<organism evidence="8 9">
    <name type="scientific">Pleionea litopenaei</name>
    <dbReference type="NCBI Taxonomy" id="3070815"/>
    <lineage>
        <taxon>Bacteria</taxon>
        <taxon>Pseudomonadati</taxon>
        <taxon>Pseudomonadota</taxon>
        <taxon>Gammaproteobacteria</taxon>
        <taxon>Oceanospirillales</taxon>
        <taxon>Pleioneaceae</taxon>
        <taxon>Pleionea</taxon>
    </lineage>
</organism>
<protein>
    <submittedName>
        <fullName evidence="8">DMT family transporter</fullName>
    </submittedName>
</protein>
<evidence type="ECO:0000256" key="6">
    <source>
        <dbReference type="SAM" id="Phobius"/>
    </source>
</evidence>
<feature type="domain" description="EamA" evidence="7">
    <location>
        <begin position="156"/>
        <end position="294"/>
    </location>
</feature>
<evidence type="ECO:0000256" key="1">
    <source>
        <dbReference type="ARBA" id="ARBA00004141"/>
    </source>
</evidence>
<dbReference type="SUPFAM" id="SSF103481">
    <property type="entry name" value="Multidrug resistance efflux transporter EmrE"/>
    <property type="match status" value="2"/>
</dbReference>
<keyword evidence="3 6" id="KW-0812">Transmembrane</keyword>
<keyword evidence="4 6" id="KW-1133">Transmembrane helix</keyword>
<name>A0AA51RWB0_9GAMM</name>
<dbReference type="PANTHER" id="PTHR32322:SF2">
    <property type="entry name" value="EAMA DOMAIN-CONTAINING PROTEIN"/>
    <property type="match status" value="1"/>
</dbReference>
<feature type="transmembrane region" description="Helical" evidence="6">
    <location>
        <begin position="158"/>
        <end position="178"/>
    </location>
</feature>
<feature type="transmembrane region" description="Helical" evidence="6">
    <location>
        <begin position="37"/>
        <end position="56"/>
    </location>
</feature>
<feature type="transmembrane region" description="Helical" evidence="6">
    <location>
        <begin position="249"/>
        <end position="271"/>
    </location>
</feature>
<feature type="transmembrane region" description="Helical" evidence="6">
    <location>
        <begin position="68"/>
        <end position="87"/>
    </location>
</feature>
<feature type="domain" description="EamA" evidence="7">
    <location>
        <begin position="6"/>
        <end position="141"/>
    </location>
</feature>
<dbReference type="Pfam" id="PF00892">
    <property type="entry name" value="EamA"/>
    <property type="match status" value="2"/>
</dbReference>
<reference evidence="8 9" key="1">
    <citation type="submission" date="2023-08" db="EMBL/GenBank/DDBJ databases">
        <title>Pleionea litopenaei sp. nov., isolated from stomach of juvenile Litopenaeus vannamei.</title>
        <authorList>
            <person name="Rho A.M."/>
            <person name="Hwang C.Y."/>
        </authorList>
    </citation>
    <scope>NUCLEOTIDE SEQUENCE [LARGE SCALE GENOMIC DNA]</scope>
    <source>
        <strain evidence="8 9">HL-JVS1</strain>
    </source>
</reference>
<feature type="transmembrane region" description="Helical" evidence="6">
    <location>
        <begin position="225"/>
        <end position="243"/>
    </location>
</feature>
<gene>
    <name evidence="8" type="ORF">Q9312_07980</name>
</gene>
<dbReference type="PANTHER" id="PTHR32322">
    <property type="entry name" value="INNER MEMBRANE TRANSPORTER"/>
    <property type="match status" value="1"/>
</dbReference>
<evidence type="ECO:0000256" key="5">
    <source>
        <dbReference type="ARBA" id="ARBA00023136"/>
    </source>
</evidence>
<evidence type="ECO:0000256" key="4">
    <source>
        <dbReference type="ARBA" id="ARBA00022989"/>
    </source>
</evidence>
<feature type="transmembrane region" description="Helical" evidence="6">
    <location>
        <begin position="6"/>
        <end position="25"/>
    </location>
</feature>
<feature type="transmembrane region" description="Helical" evidence="6">
    <location>
        <begin position="94"/>
        <end position="118"/>
    </location>
</feature>
<feature type="transmembrane region" description="Helical" evidence="6">
    <location>
        <begin position="184"/>
        <end position="205"/>
    </location>
</feature>
<dbReference type="GO" id="GO:0016020">
    <property type="term" value="C:membrane"/>
    <property type="evidence" value="ECO:0007669"/>
    <property type="project" value="UniProtKB-SubCell"/>
</dbReference>
<dbReference type="InterPro" id="IPR000620">
    <property type="entry name" value="EamA_dom"/>
</dbReference>
<evidence type="ECO:0000259" key="7">
    <source>
        <dbReference type="Pfam" id="PF00892"/>
    </source>
</evidence>
<accession>A0AA51RWB0</accession>
<proteinExistence type="inferred from homology"/>
<evidence type="ECO:0000256" key="3">
    <source>
        <dbReference type="ARBA" id="ARBA00022692"/>
    </source>
</evidence>